<feature type="transmembrane region" description="Helical" evidence="1">
    <location>
        <begin position="454"/>
        <end position="475"/>
    </location>
</feature>
<dbReference type="Proteomes" id="UP000095725">
    <property type="component" value="Unassembled WGS sequence"/>
</dbReference>
<dbReference type="EMBL" id="CZAI01000001">
    <property type="protein sequence ID" value="CUO60521.1"/>
    <property type="molecule type" value="Genomic_DNA"/>
</dbReference>
<dbReference type="PANTHER" id="PTHR34220:SF7">
    <property type="entry name" value="SENSOR HISTIDINE KINASE YPDA"/>
    <property type="match status" value="1"/>
</dbReference>
<dbReference type="SUPFAM" id="SSF55874">
    <property type="entry name" value="ATPase domain of HSP90 chaperone/DNA topoisomerase II/histidine kinase"/>
    <property type="match status" value="1"/>
</dbReference>
<keyword evidence="1" id="KW-0812">Transmembrane</keyword>
<accession>A0A174GF28</accession>
<dbReference type="Gene3D" id="3.30.565.10">
    <property type="entry name" value="Histidine kinase-like ATPase, C-terminal domain"/>
    <property type="match status" value="1"/>
</dbReference>
<dbReference type="InterPro" id="IPR036890">
    <property type="entry name" value="HATPase_C_sf"/>
</dbReference>
<keyword evidence="1" id="KW-1133">Transmembrane helix</keyword>
<dbReference type="GO" id="GO:0000155">
    <property type="term" value="F:phosphorelay sensor kinase activity"/>
    <property type="evidence" value="ECO:0007669"/>
    <property type="project" value="InterPro"/>
</dbReference>
<evidence type="ECO:0000259" key="2">
    <source>
        <dbReference type="SMART" id="SM00387"/>
    </source>
</evidence>
<dbReference type="InterPro" id="IPR010559">
    <property type="entry name" value="Sig_transdc_His_kin_internal"/>
</dbReference>
<dbReference type="InterPro" id="IPR050640">
    <property type="entry name" value="Bact_2-comp_sensor_kinase"/>
</dbReference>
<dbReference type="STRING" id="47678.ERS852494_00303"/>
<dbReference type="InterPro" id="IPR011990">
    <property type="entry name" value="TPR-like_helical_dom_sf"/>
</dbReference>
<protein>
    <submittedName>
        <fullName evidence="3">Putative regulator of cell autolysis</fullName>
    </submittedName>
</protein>
<dbReference type="PANTHER" id="PTHR34220">
    <property type="entry name" value="SENSOR HISTIDINE KINASE YPDA"/>
    <property type="match status" value="1"/>
</dbReference>
<proteinExistence type="predicted"/>
<dbReference type="InterPro" id="IPR019734">
    <property type="entry name" value="TPR_rpt"/>
</dbReference>
<dbReference type="SMART" id="SM00387">
    <property type="entry name" value="HATPase_c"/>
    <property type="match status" value="1"/>
</dbReference>
<gene>
    <name evidence="3" type="primary">ypdA_1</name>
    <name evidence="4" type="synonym">ypdA_3</name>
    <name evidence="3" type="ORF">ERS852494_00303</name>
    <name evidence="4" type="ORF">ERS852558_01261</name>
</gene>
<name>A0A174GF28_9BACE</name>
<dbReference type="Proteomes" id="UP000095657">
    <property type="component" value="Unassembled WGS sequence"/>
</dbReference>
<organism evidence="3 5">
    <name type="scientific">Bacteroides caccae</name>
    <dbReference type="NCBI Taxonomy" id="47678"/>
    <lineage>
        <taxon>Bacteria</taxon>
        <taxon>Pseudomonadati</taxon>
        <taxon>Bacteroidota</taxon>
        <taxon>Bacteroidia</taxon>
        <taxon>Bacteroidales</taxon>
        <taxon>Bacteroidaceae</taxon>
        <taxon>Bacteroides</taxon>
    </lineage>
</organism>
<reference evidence="5 6" key="1">
    <citation type="submission" date="2015-09" db="EMBL/GenBank/DDBJ databases">
        <authorList>
            <consortium name="Pathogen Informatics"/>
        </authorList>
    </citation>
    <scope>NUCLEOTIDE SEQUENCE [LARGE SCALE GENOMIC DNA]</scope>
    <source>
        <strain evidence="3 5">2789STDY5834880</strain>
        <strain evidence="4 6">2789STDY5834946</strain>
    </source>
</reference>
<keyword evidence="1" id="KW-0472">Membrane</keyword>
<dbReference type="Pfam" id="PF06580">
    <property type="entry name" value="His_kinase"/>
    <property type="match status" value="1"/>
</dbReference>
<evidence type="ECO:0000313" key="5">
    <source>
        <dbReference type="Proteomes" id="UP000095657"/>
    </source>
</evidence>
<dbReference type="InterPro" id="IPR003594">
    <property type="entry name" value="HATPase_dom"/>
</dbReference>
<dbReference type="Gene3D" id="1.25.40.10">
    <property type="entry name" value="Tetratricopeptide repeat domain"/>
    <property type="match status" value="1"/>
</dbReference>
<dbReference type="Pfam" id="PF02518">
    <property type="entry name" value="HATPase_c"/>
    <property type="match status" value="1"/>
</dbReference>
<dbReference type="AlphaFoldDB" id="A0A174GF28"/>
<evidence type="ECO:0000313" key="4">
    <source>
        <dbReference type="EMBL" id="CUP90261.1"/>
    </source>
</evidence>
<evidence type="ECO:0000313" key="6">
    <source>
        <dbReference type="Proteomes" id="UP000095725"/>
    </source>
</evidence>
<dbReference type="EMBL" id="CZBL01000004">
    <property type="protein sequence ID" value="CUP90261.1"/>
    <property type="molecule type" value="Genomic_DNA"/>
</dbReference>
<dbReference type="SMART" id="SM00028">
    <property type="entry name" value="TPR"/>
    <property type="match status" value="5"/>
</dbReference>
<feature type="domain" description="Histidine kinase/HSP90-like ATPase" evidence="2">
    <location>
        <begin position="587"/>
        <end position="694"/>
    </location>
</feature>
<evidence type="ECO:0000256" key="1">
    <source>
        <dbReference type="SAM" id="Phobius"/>
    </source>
</evidence>
<dbReference type="GO" id="GO:0016020">
    <property type="term" value="C:membrane"/>
    <property type="evidence" value="ECO:0007669"/>
    <property type="project" value="InterPro"/>
</dbReference>
<dbReference type="SUPFAM" id="SSF48452">
    <property type="entry name" value="TPR-like"/>
    <property type="match status" value="1"/>
</dbReference>
<sequence>MGFRINNVFLSHSKHDMNKGLMNGRTTMKLFGLFGLLILLYCGCADRHRHKPFCEQELVDSLEVRVQDSLFSNVLYSRSQVRDALVQVQDSQVYYRLLALYGKTFFVSSDFDSILYYNRQVKQFSRNVSECPRWNDVLADVYNVEGNVWMQLNRPDSAILDYQKAYAYRLKGKRLHLLPDICINMADACLHRSDLAHTASYYRRALFLCDSLRLSEHTKFPVYYGLGQTYMDLRDFDLSNHYYELAGKFFDEMNVGERWTYLNNRGNHYYYRKNYQEALNYMRRANALVSAHPQMVFEQNFIKVNLGELYLLTNNLDSAQICLDESYRFFSEIQHNSAVYYIETQMIELALQKGNMALAHKMIERTAPVGHLDANMLTIRNQYLQHYFERAGDYRRAYEYLKRDCRLDDSIRSERVQTRVAELDMRYRQDTIVLRKEMQIQRQAGEVKALKLSVYIWVLVCVLLVAGTGGIIWYMRKKREFLRERFFRQINRVRMENLRSRISPHFTFNVLGREINQFTGSEDVKNNLLELVKYLRRSLELTEKLSVSLQDELDFVRSYINLERGRVGEDFTATVTVEEGLDASRVMIPSMIIQIPVENAIKHGLVGKDGEKELTIHVSHEKNGICITICDNGRGYLPHVTSATRGTGTGLKVLYQTIQLLNTKNKSDKIRFEITNRNSGQTGTLVSVYIPFRFSYDL</sequence>
<evidence type="ECO:0000313" key="3">
    <source>
        <dbReference type="EMBL" id="CUO60521.1"/>
    </source>
</evidence>